<evidence type="ECO:0000313" key="2">
    <source>
        <dbReference type="EMBL" id="GMI31422.1"/>
    </source>
</evidence>
<reference evidence="2 3" key="1">
    <citation type="journal article" date="2023" name="Commun. Biol.">
        <title>Genome analysis of Parmales, the sister group of diatoms, reveals the evolutionary specialization of diatoms from phago-mixotrophs to photoautotrophs.</title>
        <authorList>
            <person name="Ban H."/>
            <person name="Sato S."/>
            <person name="Yoshikawa S."/>
            <person name="Yamada K."/>
            <person name="Nakamura Y."/>
            <person name="Ichinomiya M."/>
            <person name="Sato N."/>
            <person name="Blanc-Mathieu R."/>
            <person name="Endo H."/>
            <person name="Kuwata A."/>
            <person name="Ogata H."/>
        </authorList>
    </citation>
    <scope>NUCLEOTIDE SEQUENCE [LARGE SCALE GENOMIC DNA]</scope>
</reference>
<gene>
    <name evidence="2" type="ORF">TeGR_g2946</name>
</gene>
<feature type="transmembrane region" description="Helical" evidence="1">
    <location>
        <begin position="64"/>
        <end position="80"/>
    </location>
</feature>
<evidence type="ECO:0000256" key="1">
    <source>
        <dbReference type="SAM" id="Phobius"/>
    </source>
</evidence>
<proteinExistence type="predicted"/>
<organism evidence="2 3">
    <name type="scientific">Tetraparma gracilis</name>
    <dbReference type="NCBI Taxonomy" id="2962635"/>
    <lineage>
        <taxon>Eukaryota</taxon>
        <taxon>Sar</taxon>
        <taxon>Stramenopiles</taxon>
        <taxon>Ochrophyta</taxon>
        <taxon>Bolidophyceae</taxon>
        <taxon>Parmales</taxon>
        <taxon>Triparmaceae</taxon>
        <taxon>Tetraparma</taxon>
    </lineage>
</organism>
<accession>A0ABQ6MR75</accession>
<keyword evidence="3" id="KW-1185">Reference proteome</keyword>
<feature type="transmembrane region" description="Helical" evidence="1">
    <location>
        <begin position="119"/>
        <end position="139"/>
    </location>
</feature>
<comment type="caution">
    <text evidence="2">The sequence shown here is derived from an EMBL/GenBank/DDBJ whole genome shotgun (WGS) entry which is preliminary data.</text>
</comment>
<feature type="transmembrane region" description="Helical" evidence="1">
    <location>
        <begin position="151"/>
        <end position="171"/>
    </location>
</feature>
<dbReference type="Proteomes" id="UP001165060">
    <property type="component" value="Unassembled WGS sequence"/>
</dbReference>
<name>A0ABQ6MR75_9STRA</name>
<evidence type="ECO:0000313" key="3">
    <source>
        <dbReference type="Proteomes" id="UP001165060"/>
    </source>
</evidence>
<dbReference type="EMBL" id="BRYB01001695">
    <property type="protein sequence ID" value="GMI31422.1"/>
    <property type="molecule type" value="Genomic_DNA"/>
</dbReference>
<protein>
    <recommendedName>
        <fullName evidence="4">Cytochrome b561 domain-containing protein</fullName>
    </recommendedName>
</protein>
<keyword evidence="1" id="KW-1133">Transmembrane helix</keyword>
<evidence type="ECO:0008006" key="4">
    <source>
        <dbReference type="Google" id="ProtNLM"/>
    </source>
</evidence>
<sequence length="231" mass="25191">MESQGAGEDPKFYLDEVEQEDGPCALSQWDSYESELADALEHNAILANATAVKEEGPGFPWRELAIPAHLLIMFLLLWLGDRLSVKKAVVSASAVAPEPEGDVARMPSKVADTFTFRRFHGLTGVFVACSLIAVGVLAFLLGSKVENDDNVAMRVVQSVCFNMLGLLAFGYTHARCNPFHEPGVGSWGLDDFVGGEEVVERGEGKVRYLPRFRRAVDGLVGDFNKALEEGE</sequence>
<keyword evidence="1" id="KW-0472">Membrane</keyword>
<keyword evidence="1" id="KW-0812">Transmembrane</keyword>